<name>A0ACC2JPR9_9PEZI</name>
<accession>A0ACC2JPR9</accession>
<organism evidence="1 2">
    <name type="scientific">Lasiodiplodia mahajangana</name>
    <dbReference type="NCBI Taxonomy" id="1108764"/>
    <lineage>
        <taxon>Eukaryota</taxon>
        <taxon>Fungi</taxon>
        <taxon>Dikarya</taxon>
        <taxon>Ascomycota</taxon>
        <taxon>Pezizomycotina</taxon>
        <taxon>Dothideomycetes</taxon>
        <taxon>Dothideomycetes incertae sedis</taxon>
        <taxon>Botryosphaeriales</taxon>
        <taxon>Botryosphaeriaceae</taxon>
        <taxon>Lasiodiplodia</taxon>
    </lineage>
</organism>
<dbReference type="Proteomes" id="UP001153332">
    <property type="component" value="Unassembled WGS sequence"/>
</dbReference>
<proteinExistence type="predicted"/>
<dbReference type="EMBL" id="JAPUUL010000748">
    <property type="protein sequence ID" value="KAJ8129486.1"/>
    <property type="molecule type" value="Genomic_DNA"/>
</dbReference>
<evidence type="ECO:0000313" key="1">
    <source>
        <dbReference type="EMBL" id="KAJ8129486.1"/>
    </source>
</evidence>
<protein>
    <submittedName>
        <fullName evidence="1">Uncharacterized protein</fullName>
    </submittedName>
</protein>
<evidence type="ECO:0000313" key="2">
    <source>
        <dbReference type="Proteomes" id="UP001153332"/>
    </source>
</evidence>
<gene>
    <name evidence="1" type="ORF">O1611_g4145</name>
</gene>
<sequence>MGFLASEEVIECSATDLIGKHLGHTGPLVQNMLEKALGKVLFIDEAYRLGSGCRGVSGSSFEDEAIGELVDSLTKPRFVQKMVIVLAGYSEDMDNLMGSNRGLRGRFATEIMFPSLTPDQCILLLEQLVGRMDIIIGDRTALIAKKKNEVYRLFEKLSATQNWANARDIETLANTAIGKVFREEGRRGRKSSGLQVSVDELILLLQGMLESRGSGCNGQAPEASEAWVQVLHMPGCHALLSLLDLNQTLLTPFLLGVLVCSPNSCTGGITVFTMRSPAFPPRRPSHIVRYIFPVVLLICILYYLSSDSNSPPVPSAPVSPGHNVPVIDNTNGADQATIERPPSPPASEQLLEEPKIEDIVDTKDEAEGKKEDDSVEKPIGESSATKSDSKNAYGHPEKTDKGKSDSSKDHGKSEQKESGSSKEDDDSTPAKATDQSASTVVSNHPIDELIRIAEKNFKEVLSKESTTLDQAAKSYRERRGRHPPPGFDKWFEFAQENDAIIVEDFFDRIYHDLNPFWGLDPKVIRKEAWDFEMTINIRNHNASAGSDWFWTQIWLKMFKTIEHLLPDMDVALNAMDEPRVVVPWEEVATYMQKAERTRKLTPVAEVVSTFQDLPSPEDSPKKPATRKKHWEETSPFWLIARRGCPPDSPARRLGVLHSYDQAPAFSPEWATPHQYQGYVSNFSLSTEFCHQPDLQGLEGIFIHPLSTRSTKVLFPLFGGSKLATNNEILLPAPMYWNEEERFTGGDDHGPDWEDKISPLIWRGVATGGLNQESNWRGFQRHRFVAMNNGTKIALAEAEMDPPVNFELPAATYDLMASKEKRLGEWISEWADVGFTDLMCDADYEPKPEDGECPYVDEHFEVIEGRDLGDQFTYKYLPDVDGNSFSGRYLGFLRSTGVPIKSTMWHEWHDSRLIAWKHFVPMDNRFGDYYGIMEYFLGYGKVKPGHDGAAKKIAMDGKAWAESVLRKEDMQIYVLRLLLEYARLSDDRREKMGWVDDLK</sequence>
<comment type="caution">
    <text evidence="1">The sequence shown here is derived from an EMBL/GenBank/DDBJ whole genome shotgun (WGS) entry which is preliminary data.</text>
</comment>
<keyword evidence="2" id="KW-1185">Reference proteome</keyword>
<reference evidence="1" key="1">
    <citation type="submission" date="2022-12" db="EMBL/GenBank/DDBJ databases">
        <title>Genome Sequence of Lasiodiplodia mahajangana.</title>
        <authorList>
            <person name="Buettner E."/>
        </authorList>
    </citation>
    <scope>NUCLEOTIDE SEQUENCE</scope>
    <source>
        <strain evidence="1">VT137</strain>
    </source>
</reference>